<feature type="non-terminal residue" evidence="1">
    <location>
        <position position="51"/>
    </location>
</feature>
<proteinExistence type="predicted"/>
<dbReference type="EMBL" id="CAJOAZ010009437">
    <property type="protein sequence ID" value="CAF4203738.1"/>
    <property type="molecule type" value="Genomic_DNA"/>
</dbReference>
<evidence type="ECO:0008006" key="3">
    <source>
        <dbReference type="Google" id="ProtNLM"/>
    </source>
</evidence>
<organism evidence="1 2">
    <name type="scientific">Adineta steineri</name>
    <dbReference type="NCBI Taxonomy" id="433720"/>
    <lineage>
        <taxon>Eukaryota</taxon>
        <taxon>Metazoa</taxon>
        <taxon>Spiralia</taxon>
        <taxon>Gnathifera</taxon>
        <taxon>Rotifera</taxon>
        <taxon>Eurotatoria</taxon>
        <taxon>Bdelloidea</taxon>
        <taxon>Adinetida</taxon>
        <taxon>Adinetidae</taxon>
        <taxon>Adineta</taxon>
    </lineage>
</organism>
<accession>A0A820BBX0</accession>
<gene>
    <name evidence="1" type="ORF">OXD698_LOCUS40972</name>
</gene>
<sequence>MIELHETQSTILPTISDNDNSHEKLKRELKSRHITMIAIGGIIGPGLLVGS</sequence>
<evidence type="ECO:0000313" key="1">
    <source>
        <dbReference type="EMBL" id="CAF4203738.1"/>
    </source>
</evidence>
<evidence type="ECO:0000313" key="2">
    <source>
        <dbReference type="Proteomes" id="UP000663844"/>
    </source>
</evidence>
<comment type="caution">
    <text evidence="1">The sequence shown here is derived from an EMBL/GenBank/DDBJ whole genome shotgun (WGS) entry which is preliminary data.</text>
</comment>
<reference evidence="1" key="1">
    <citation type="submission" date="2021-02" db="EMBL/GenBank/DDBJ databases">
        <authorList>
            <person name="Nowell W R."/>
        </authorList>
    </citation>
    <scope>NUCLEOTIDE SEQUENCE</scope>
</reference>
<dbReference type="AlphaFoldDB" id="A0A820BBX0"/>
<protein>
    <recommendedName>
        <fullName evidence="3">Amino acid permease</fullName>
    </recommendedName>
</protein>
<dbReference type="Proteomes" id="UP000663844">
    <property type="component" value="Unassembled WGS sequence"/>
</dbReference>
<name>A0A820BBX0_9BILA</name>